<proteinExistence type="predicted"/>
<dbReference type="EMBL" id="JAODUP010000108">
    <property type="protein sequence ID" value="KAK2161890.1"/>
    <property type="molecule type" value="Genomic_DNA"/>
</dbReference>
<evidence type="ECO:0000313" key="1">
    <source>
        <dbReference type="EMBL" id="KAK2161890.1"/>
    </source>
</evidence>
<sequence>MCVFVCMCIYPHMNTQTHTHTQRDRERQRDTHMINVEQLVSHINCEQITFIVLSNQTNIYTTKPSHKSLSESDMVQKPVSMTTMSSYHLTKWKAGRECFVSEIKPECY</sequence>
<dbReference type="AlphaFoldDB" id="A0AAD9N9J6"/>
<name>A0AAD9N9J6_9ANNE</name>
<keyword evidence="2" id="KW-1185">Reference proteome</keyword>
<evidence type="ECO:0000313" key="2">
    <source>
        <dbReference type="Proteomes" id="UP001208570"/>
    </source>
</evidence>
<gene>
    <name evidence="1" type="ORF">LSH36_108g06035</name>
</gene>
<accession>A0AAD9N9J6</accession>
<protein>
    <submittedName>
        <fullName evidence="1">Uncharacterized protein</fullName>
    </submittedName>
</protein>
<reference evidence="1" key="1">
    <citation type="journal article" date="2023" name="Mol. Biol. Evol.">
        <title>Third-Generation Sequencing Reveals the Adaptive Role of the Epigenome in Three Deep-Sea Polychaetes.</title>
        <authorList>
            <person name="Perez M."/>
            <person name="Aroh O."/>
            <person name="Sun Y."/>
            <person name="Lan Y."/>
            <person name="Juniper S.K."/>
            <person name="Young C.R."/>
            <person name="Angers B."/>
            <person name="Qian P.Y."/>
        </authorList>
    </citation>
    <scope>NUCLEOTIDE SEQUENCE</scope>
    <source>
        <strain evidence="1">P08H-3</strain>
    </source>
</reference>
<dbReference type="Proteomes" id="UP001208570">
    <property type="component" value="Unassembled WGS sequence"/>
</dbReference>
<organism evidence="1 2">
    <name type="scientific">Paralvinella palmiformis</name>
    <dbReference type="NCBI Taxonomy" id="53620"/>
    <lineage>
        <taxon>Eukaryota</taxon>
        <taxon>Metazoa</taxon>
        <taxon>Spiralia</taxon>
        <taxon>Lophotrochozoa</taxon>
        <taxon>Annelida</taxon>
        <taxon>Polychaeta</taxon>
        <taxon>Sedentaria</taxon>
        <taxon>Canalipalpata</taxon>
        <taxon>Terebellida</taxon>
        <taxon>Terebelliformia</taxon>
        <taxon>Alvinellidae</taxon>
        <taxon>Paralvinella</taxon>
    </lineage>
</organism>
<comment type="caution">
    <text evidence="1">The sequence shown here is derived from an EMBL/GenBank/DDBJ whole genome shotgun (WGS) entry which is preliminary data.</text>
</comment>